<keyword evidence="6" id="KW-0186">Copper</keyword>
<dbReference type="PANTHER" id="PTHR11474">
    <property type="entry name" value="TYROSINASE FAMILY MEMBER"/>
    <property type="match status" value="1"/>
</dbReference>
<dbReference type="Pfam" id="PF18132">
    <property type="entry name" value="Tyrosinase_C"/>
    <property type="match status" value="1"/>
</dbReference>
<dbReference type="InterPro" id="IPR050316">
    <property type="entry name" value="Tyrosinase/Hemocyanin"/>
</dbReference>
<dbReference type="InterPro" id="IPR002227">
    <property type="entry name" value="Tyrosinase_Cu-bd"/>
</dbReference>
<evidence type="ECO:0000256" key="5">
    <source>
        <dbReference type="ARBA" id="ARBA00023002"/>
    </source>
</evidence>
<accession>A0A0C3B6I5</accession>
<reference evidence="15" key="2">
    <citation type="submission" date="2015-01" db="EMBL/GenBank/DDBJ databases">
        <title>Evolutionary Origins and Diversification of the Mycorrhizal Mutualists.</title>
        <authorList>
            <consortium name="DOE Joint Genome Institute"/>
            <consortium name="Mycorrhizal Genomics Consortium"/>
            <person name="Kohler A."/>
            <person name="Kuo A."/>
            <person name="Nagy L.G."/>
            <person name="Floudas D."/>
            <person name="Copeland A."/>
            <person name="Barry K.W."/>
            <person name="Cichocki N."/>
            <person name="Veneault-Fourrey C."/>
            <person name="LaButti K."/>
            <person name="Lindquist E.A."/>
            <person name="Lipzen A."/>
            <person name="Lundell T."/>
            <person name="Morin E."/>
            <person name="Murat C."/>
            <person name="Riley R."/>
            <person name="Ohm R."/>
            <person name="Sun H."/>
            <person name="Tunlid A."/>
            <person name="Henrissat B."/>
            <person name="Grigoriev I.V."/>
            <person name="Hibbett D.S."/>
            <person name="Martin F."/>
        </authorList>
    </citation>
    <scope>NUCLEOTIDE SEQUENCE [LARGE SCALE GENOMIC DNA]</scope>
    <source>
        <strain evidence="15">MAFF 305830</strain>
    </source>
</reference>
<dbReference type="InterPro" id="IPR008922">
    <property type="entry name" value="Di-copper_centre_dom_sf"/>
</dbReference>
<dbReference type="GO" id="GO:0004503">
    <property type="term" value="F:tyrosinase activity"/>
    <property type="evidence" value="ECO:0007669"/>
    <property type="project" value="UniProtKB-EC"/>
</dbReference>
<comment type="catalytic activity">
    <reaction evidence="10">
        <text>L-tyrosine + O2 = L-dopaquinone + H2O</text>
        <dbReference type="Rhea" id="RHEA:18117"/>
        <dbReference type="ChEBI" id="CHEBI:15377"/>
        <dbReference type="ChEBI" id="CHEBI:15379"/>
        <dbReference type="ChEBI" id="CHEBI:57924"/>
        <dbReference type="ChEBI" id="CHEBI:58315"/>
        <dbReference type="EC" id="1.14.18.1"/>
    </reaction>
</comment>
<feature type="domain" description="Tyrosinase copper-binding" evidence="12">
    <location>
        <begin position="84"/>
        <end position="101"/>
    </location>
</feature>
<comment type="catalytic activity">
    <reaction evidence="9">
        <text>2 L-dopa + O2 = 2 L-dopaquinone + 2 H2O</text>
        <dbReference type="Rhea" id="RHEA:34287"/>
        <dbReference type="ChEBI" id="CHEBI:15377"/>
        <dbReference type="ChEBI" id="CHEBI:15379"/>
        <dbReference type="ChEBI" id="CHEBI:57504"/>
        <dbReference type="ChEBI" id="CHEBI:57924"/>
        <dbReference type="EC" id="1.14.18.1"/>
    </reaction>
</comment>
<dbReference type="AlphaFoldDB" id="A0A0C3B6I5"/>
<comment type="cofactor">
    <cofactor evidence="1">
        <name>Cu(2+)</name>
        <dbReference type="ChEBI" id="CHEBI:29036"/>
    </cofactor>
</comment>
<dbReference type="OrthoDB" id="6132182at2759"/>
<evidence type="ECO:0000256" key="8">
    <source>
        <dbReference type="ARBA" id="ARBA00023101"/>
    </source>
</evidence>
<protein>
    <recommendedName>
        <fullName evidence="3">tyrosinase</fullName>
        <ecNumber evidence="3">1.14.18.1</ecNumber>
    </recommendedName>
</protein>
<feature type="compositionally biased region" description="Basic residues" evidence="11">
    <location>
        <begin position="477"/>
        <end position="504"/>
    </location>
</feature>
<evidence type="ECO:0000256" key="6">
    <source>
        <dbReference type="ARBA" id="ARBA00023008"/>
    </source>
</evidence>
<dbReference type="STRING" id="933852.A0A0C3B6I5"/>
<evidence type="ECO:0000256" key="9">
    <source>
        <dbReference type="ARBA" id="ARBA00048233"/>
    </source>
</evidence>
<dbReference type="PRINTS" id="PR00092">
    <property type="entry name" value="TYROSINASE"/>
</dbReference>
<reference evidence="14 15" key="1">
    <citation type="submission" date="2014-04" db="EMBL/GenBank/DDBJ databases">
        <authorList>
            <consortium name="DOE Joint Genome Institute"/>
            <person name="Kuo A."/>
            <person name="Zuccaro A."/>
            <person name="Kohler A."/>
            <person name="Nagy L.G."/>
            <person name="Floudas D."/>
            <person name="Copeland A."/>
            <person name="Barry K.W."/>
            <person name="Cichocki N."/>
            <person name="Veneault-Fourrey C."/>
            <person name="LaButti K."/>
            <person name="Lindquist E.A."/>
            <person name="Lipzen A."/>
            <person name="Lundell T."/>
            <person name="Morin E."/>
            <person name="Murat C."/>
            <person name="Sun H."/>
            <person name="Tunlid A."/>
            <person name="Henrissat B."/>
            <person name="Grigoriev I.V."/>
            <person name="Hibbett D.S."/>
            <person name="Martin F."/>
            <person name="Nordberg H.P."/>
            <person name="Cantor M.N."/>
            <person name="Hua S.X."/>
        </authorList>
    </citation>
    <scope>NUCLEOTIDE SEQUENCE [LARGE SCALE GENOMIC DNA]</scope>
    <source>
        <strain evidence="14 15">MAFF 305830</strain>
    </source>
</reference>
<feature type="domain" description="Tyrosinase copper-binding" evidence="13">
    <location>
        <begin position="296"/>
        <end position="307"/>
    </location>
</feature>
<keyword evidence="15" id="KW-1185">Reference proteome</keyword>
<dbReference type="Gene3D" id="2.60.310.20">
    <property type="match status" value="1"/>
</dbReference>
<feature type="region of interest" description="Disordered" evidence="11">
    <location>
        <begin position="465"/>
        <end position="504"/>
    </location>
</feature>
<dbReference type="Pfam" id="PF00264">
    <property type="entry name" value="Tyrosinase"/>
    <property type="match status" value="1"/>
</dbReference>
<organism evidence="14 15">
    <name type="scientific">Serendipita vermifera MAFF 305830</name>
    <dbReference type="NCBI Taxonomy" id="933852"/>
    <lineage>
        <taxon>Eukaryota</taxon>
        <taxon>Fungi</taxon>
        <taxon>Dikarya</taxon>
        <taxon>Basidiomycota</taxon>
        <taxon>Agaricomycotina</taxon>
        <taxon>Agaricomycetes</taxon>
        <taxon>Sebacinales</taxon>
        <taxon>Serendipitaceae</taxon>
        <taxon>Serendipita</taxon>
    </lineage>
</organism>
<dbReference type="Proteomes" id="UP000054097">
    <property type="component" value="Unassembled WGS sequence"/>
</dbReference>
<keyword evidence="8" id="KW-0470">Melanin biosynthesis</keyword>
<evidence type="ECO:0000256" key="7">
    <source>
        <dbReference type="ARBA" id="ARBA00023033"/>
    </source>
</evidence>
<evidence type="ECO:0000256" key="1">
    <source>
        <dbReference type="ARBA" id="ARBA00001973"/>
    </source>
</evidence>
<evidence type="ECO:0000313" key="14">
    <source>
        <dbReference type="EMBL" id="KIM27071.1"/>
    </source>
</evidence>
<evidence type="ECO:0000259" key="12">
    <source>
        <dbReference type="PROSITE" id="PS00497"/>
    </source>
</evidence>
<name>A0A0C3B6I5_SERVB</name>
<evidence type="ECO:0000256" key="11">
    <source>
        <dbReference type="SAM" id="MobiDB-lite"/>
    </source>
</evidence>
<gene>
    <name evidence="14" type="ORF">M408DRAFT_173274</name>
</gene>
<keyword evidence="4" id="KW-0479">Metal-binding</keyword>
<evidence type="ECO:0000259" key="13">
    <source>
        <dbReference type="PROSITE" id="PS00498"/>
    </source>
</evidence>
<dbReference type="SUPFAM" id="SSF48056">
    <property type="entry name" value="Di-copper centre-containing domain"/>
    <property type="match status" value="1"/>
</dbReference>
<dbReference type="HOGENOM" id="CLU_013691_3_0_1"/>
<dbReference type="PROSITE" id="PS00498">
    <property type="entry name" value="TYROSINASE_2"/>
    <property type="match status" value="1"/>
</dbReference>
<proteinExistence type="inferred from homology"/>
<evidence type="ECO:0000256" key="3">
    <source>
        <dbReference type="ARBA" id="ARBA00011906"/>
    </source>
</evidence>
<dbReference type="InterPro" id="IPR041640">
    <property type="entry name" value="Tyrosinase_C"/>
</dbReference>
<keyword evidence="5" id="KW-0560">Oxidoreductase</keyword>
<evidence type="ECO:0000313" key="15">
    <source>
        <dbReference type="Proteomes" id="UP000054097"/>
    </source>
</evidence>
<dbReference type="PANTHER" id="PTHR11474:SF76">
    <property type="entry name" value="SHKT DOMAIN-CONTAINING PROTEIN"/>
    <property type="match status" value="1"/>
</dbReference>
<dbReference type="GO" id="GO:0042438">
    <property type="term" value="P:melanin biosynthetic process"/>
    <property type="evidence" value="ECO:0007669"/>
    <property type="project" value="UniProtKB-KW"/>
</dbReference>
<dbReference type="EC" id="1.14.18.1" evidence="3"/>
<dbReference type="PROSITE" id="PS00497">
    <property type="entry name" value="TYROSINASE_1"/>
    <property type="match status" value="1"/>
</dbReference>
<dbReference type="GO" id="GO:0046872">
    <property type="term" value="F:metal ion binding"/>
    <property type="evidence" value="ECO:0007669"/>
    <property type="project" value="UniProtKB-KW"/>
</dbReference>
<evidence type="ECO:0000256" key="4">
    <source>
        <dbReference type="ARBA" id="ARBA00022723"/>
    </source>
</evidence>
<evidence type="ECO:0000256" key="2">
    <source>
        <dbReference type="ARBA" id="ARBA00009928"/>
    </source>
</evidence>
<sequence length="672" mass="74602">MTIITTGVQGGGIVARQEIRTMMKDQDLFTLYLLALERMQKVDESDPLSWFQICGIHGRPYTPYDEPANAPTGSLGAFGGYCTHSSILFPPWHRPYLALFEQILAKHVTDIANEYSTPALRERYVTAAQRFRIPYWDWAYYADPPDVITKQARITGLNTPQGPRDLDNPLYQYRFHNKVGHAEFGDGFDLERIWEGWPGTLRWPTNTRPTATSQANAVDATMNNNRLTIRDRTYNLLVQSTTFQNFSNDGFQGPETDPRYYDSLESIHGQIHGFVGGGTRIRMGGHMSIPDFAAFDPIFWLHHCNVDRIFALWQALRPDEYVTPMANPDGTWTTRPGTIENVDSPLTPFRISENRYWTSADARDTRSLFYTYPELAKWADLDPVTKAARLRTDINAMYGSTAPWGDLDAGLFSVSPSVPIANKTAPTTFEASPVAPAAAISMSMAANEPRPSAAKIAAMAFEKHAASVPPPGGHPAPQHHVHVPSHKHHPTSTHHGHGHGHGHGKKYTEWIANITVEKHAAKTTFYVYIFLGDFNPDSTKWAQEPNLVGTHVIFANNILSTGCERCHTAAREGKLVTGTIPLTGALGDRLGKEKLASLEPEEIVPYLQKELHWRIQTSEKEIERAELPSLKVSVAHAPVTLPASISELPVWGEAVKDFAVTAGRPGGAGEDD</sequence>
<dbReference type="EMBL" id="KN824301">
    <property type="protein sequence ID" value="KIM27071.1"/>
    <property type="molecule type" value="Genomic_DNA"/>
</dbReference>
<comment type="similarity">
    <text evidence="2">Belongs to the tyrosinase family.</text>
</comment>
<evidence type="ECO:0000256" key="10">
    <source>
        <dbReference type="ARBA" id="ARBA00048881"/>
    </source>
</evidence>
<keyword evidence="7" id="KW-0503">Monooxygenase</keyword>
<dbReference type="Gene3D" id="1.10.1280.10">
    <property type="entry name" value="Di-copper center containing domain from catechol oxidase"/>
    <property type="match status" value="1"/>
</dbReference>